<gene>
    <name evidence="2" type="ORF">AB1Y20_011096</name>
</gene>
<dbReference type="Proteomes" id="UP001515480">
    <property type="component" value="Unassembled WGS sequence"/>
</dbReference>
<evidence type="ECO:0000313" key="3">
    <source>
        <dbReference type="Proteomes" id="UP001515480"/>
    </source>
</evidence>
<name>A0AB34INL8_PRYPA</name>
<dbReference type="AlphaFoldDB" id="A0AB34INL8"/>
<feature type="compositionally biased region" description="Low complexity" evidence="1">
    <location>
        <begin position="400"/>
        <end position="416"/>
    </location>
</feature>
<evidence type="ECO:0000256" key="1">
    <source>
        <dbReference type="SAM" id="MobiDB-lite"/>
    </source>
</evidence>
<sequence>MAPDALQAHLRGTLAQLTALIEQRRADLPCERPVDLAEQVLERLLRAAEAAVASGDASDDSFASVMCGTSSARSAIDRELGASRDLRPRLDADDPLAGAMHAEGRRQFSEWIRPWRELREAHFALLCDARGALGSDATVAAAVGPDVGLLASAEDQLYPPSKPLARHARQHRVHHSMQQRLAERSDEVHLRYQQPVYRQARAPQPGVQLEVEHLVRRRPAEREAPYQQHEMPLPYQGHQPQEHRPIPARLRKGTTTSMSWKSARLSSSSRNNYILTSSNPENRNLGDRIALSETRLLSNSSRSPLQPDATPSVARCDVASHKTPVKRIGSKLNLPAATEGLRRCRCSPIPSADSANGSDGRGKPCEWRDSVARRLWGEAREDEHSGSRLGVEARASLDAHSSAAAAAPGSAADCAATTRQKERPRAHLSQAVDARVRGGRAGARATASPCETEGAEPRGSSGTASPVEPRDCVAAELALVRQELREAKGAMRRRMAGRLGEAPSTHTIGEEATPRMHAEESELRRSCELAVLRFSFTELDLSNFGPNTLLPQVSCETAYDIDFIGRPKNDCRDQR</sequence>
<reference evidence="2 3" key="1">
    <citation type="journal article" date="2024" name="Science">
        <title>Giant polyketide synthase enzymes in the biosynthesis of giant marine polyether toxins.</title>
        <authorList>
            <person name="Fallon T.R."/>
            <person name="Shende V.V."/>
            <person name="Wierzbicki I.H."/>
            <person name="Pendleton A.L."/>
            <person name="Watervoot N.F."/>
            <person name="Auber R.P."/>
            <person name="Gonzalez D.J."/>
            <person name="Wisecaver J.H."/>
            <person name="Moore B.S."/>
        </authorList>
    </citation>
    <scope>NUCLEOTIDE SEQUENCE [LARGE SCALE GENOMIC DNA]</scope>
    <source>
        <strain evidence="2 3">12B1</strain>
    </source>
</reference>
<protein>
    <submittedName>
        <fullName evidence="2">Uncharacterized protein</fullName>
    </submittedName>
</protein>
<keyword evidence="3" id="KW-1185">Reference proteome</keyword>
<proteinExistence type="predicted"/>
<dbReference type="EMBL" id="JBGBPQ010000022">
    <property type="protein sequence ID" value="KAL1503027.1"/>
    <property type="molecule type" value="Genomic_DNA"/>
</dbReference>
<feature type="region of interest" description="Disordered" evidence="1">
    <location>
        <begin position="345"/>
        <end position="366"/>
    </location>
</feature>
<comment type="caution">
    <text evidence="2">The sequence shown here is derived from an EMBL/GenBank/DDBJ whole genome shotgun (WGS) entry which is preliminary data.</text>
</comment>
<evidence type="ECO:0000313" key="2">
    <source>
        <dbReference type="EMBL" id="KAL1503027.1"/>
    </source>
</evidence>
<organism evidence="2 3">
    <name type="scientific">Prymnesium parvum</name>
    <name type="common">Toxic golden alga</name>
    <dbReference type="NCBI Taxonomy" id="97485"/>
    <lineage>
        <taxon>Eukaryota</taxon>
        <taxon>Haptista</taxon>
        <taxon>Haptophyta</taxon>
        <taxon>Prymnesiophyceae</taxon>
        <taxon>Prymnesiales</taxon>
        <taxon>Prymnesiaceae</taxon>
        <taxon>Prymnesium</taxon>
    </lineage>
</organism>
<accession>A0AB34INL8</accession>
<feature type="region of interest" description="Disordered" evidence="1">
    <location>
        <begin position="400"/>
        <end position="468"/>
    </location>
</feature>